<organism evidence="2 3">
    <name type="scientific">Colletotrichum phormii</name>
    <dbReference type="NCBI Taxonomy" id="359342"/>
    <lineage>
        <taxon>Eukaryota</taxon>
        <taxon>Fungi</taxon>
        <taxon>Dikarya</taxon>
        <taxon>Ascomycota</taxon>
        <taxon>Pezizomycotina</taxon>
        <taxon>Sordariomycetes</taxon>
        <taxon>Hypocreomycetidae</taxon>
        <taxon>Glomerellales</taxon>
        <taxon>Glomerellaceae</taxon>
        <taxon>Colletotrichum</taxon>
        <taxon>Colletotrichum acutatum species complex</taxon>
    </lineage>
</organism>
<name>A0AAI9ZUR2_9PEZI</name>
<evidence type="ECO:0000256" key="1">
    <source>
        <dbReference type="SAM" id="MobiDB-lite"/>
    </source>
</evidence>
<evidence type="ECO:0000313" key="3">
    <source>
        <dbReference type="Proteomes" id="UP001243989"/>
    </source>
</evidence>
<evidence type="ECO:0000313" key="2">
    <source>
        <dbReference type="EMBL" id="KAK1637214.1"/>
    </source>
</evidence>
<comment type="caution">
    <text evidence="2">The sequence shown here is derived from an EMBL/GenBank/DDBJ whole genome shotgun (WGS) entry which is preliminary data.</text>
</comment>
<dbReference type="RefSeq" id="XP_060445821.1">
    <property type="nucleotide sequence ID" value="XM_060582792.1"/>
</dbReference>
<dbReference type="EMBL" id="JAHMHQ010000009">
    <property type="protein sequence ID" value="KAK1637214.1"/>
    <property type="molecule type" value="Genomic_DNA"/>
</dbReference>
<dbReference type="GeneID" id="85467654"/>
<accession>A0AAI9ZUR2</accession>
<keyword evidence="3" id="KW-1185">Reference proteome</keyword>
<gene>
    <name evidence="2" type="ORF">BDP81DRAFT_220384</name>
</gene>
<dbReference type="Proteomes" id="UP001243989">
    <property type="component" value="Unassembled WGS sequence"/>
</dbReference>
<proteinExistence type="predicted"/>
<protein>
    <submittedName>
        <fullName evidence="2">Uncharacterized protein</fullName>
    </submittedName>
</protein>
<feature type="compositionally biased region" description="Basic and acidic residues" evidence="1">
    <location>
        <begin position="11"/>
        <end position="21"/>
    </location>
</feature>
<dbReference type="AlphaFoldDB" id="A0AAI9ZUR2"/>
<feature type="region of interest" description="Disordered" evidence="1">
    <location>
        <begin position="1"/>
        <end position="25"/>
    </location>
</feature>
<feature type="compositionally biased region" description="Polar residues" evidence="1">
    <location>
        <begin position="1"/>
        <end position="10"/>
    </location>
</feature>
<sequence length="160" mass="18356">MHMQPALQQDRNGDLYSEPRHTTMAKTSDQKMVKAFGFRFQNQTRTVVKKSRSQSTQEVSSTSEIKTYTLGHSSFSYRIELHWSMSTLSPMVYALVVRHVLYADKDRKLVDKMLRIMSYRDLPALQDLLSTRTITLGTTLGDRTLFEPAVSLPLPRPTKS</sequence>
<reference evidence="2" key="1">
    <citation type="submission" date="2021-06" db="EMBL/GenBank/DDBJ databases">
        <title>Comparative genomics, transcriptomics and evolutionary studies reveal genomic signatures of adaptation to plant cell wall in hemibiotrophic fungi.</title>
        <authorList>
            <consortium name="DOE Joint Genome Institute"/>
            <person name="Baroncelli R."/>
            <person name="Diaz J.F."/>
            <person name="Benocci T."/>
            <person name="Peng M."/>
            <person name="Battaglia E."/>
            <person name="Haridas S."/>
            <person name="Andreopoulos W."/>
            <person name="Labutti K."/>
            <person name="Pangilinan J."/>
            <person name="Floch G.L."/>
            <person name="Makela M.R."/>
            <person name="Henrissat B."/>
            <person name="Grigoriev I.V."/>
            <person name="Crouch J.A."/>
            <person name="De Vries R.P."/>
            <person name="Sukno S.A."/>
            <person name="Thon M.R."/>
        </authorList>
    </citation>
    <scope>NUCLEOTIDE SEQUENCE</scope>
    <source>
        <strain evidence="2">CBS 102054</strain>
    </source>
</reference>